<organism evidence="1 2">
    <name type="scientific">Niveispirillum cyanobacteriorum</name>
    <dbReference type="NCBI Taxonomy" id="1612173"/>
    <lineage>
        <taxon>Bacteria</taxon>
        <taxon>Pseudomonadati</taxon>
        <taxon>Pseudomonadota</taxon>
        <taxon>Alphaproteobacteria</taxon>
        <taxon>Rhodospirillales</taxon>
        <taxon>Azospirillaceae</taxon>
        <taxon>Niveispirillum</taxon>
    </lineage>
</organism>
<evidence type="ECO:0000313" key="2">
    <source>
        <dbReference type="Proteomes" id="UP000234752"/>
    </source>
</evidence>
<proteinExistence type="predicted"/>
<dbReference type="RefSeq" id="WP_102113542.1">
    <property type="nucleotide sequence ID" value="NZ_BMGN01000012.1"/>
</dbReference>
<dbReference type="SMART" id="SM00739">
    <property type="entry name" value="KOW"/>
    <property type="match status" value="1"/>
</dbReference>
<dbReference type="KEGG" id="ncb:C0V82_16290"/>
<dbReference type="InterPro" id="IPR005824">
    <property type="entry name" value="KOW"/>
</dbReference>
<sequence>MSVIPPRPRVTDLPIRMAAARKILPRIYEWMGKTREEHDDDADSLAGLMLAGADGYQLARGLEDEWGIQPNADLVDVLGIAGGQLDMVHRAAVVGWVIANDIKTDLRVGQRAQVKSGPDAGAVGTIVRVMRETGTLLLCCEGLGHVTDGPGVHGIVLPYENVEAAPAPALEGAA</sequence>
<dbReference type="AlphaFoldDB" id="A0A2K9NFY3"/>
<protein>
    <submittedName>
        <fullName evidence="1">Uncharacterized protein</fullName>
    </submittedName>
</protein>
<dbReference type="EMBL" id="CP025612">
    <property type="protein sequence ID" value="AUN31988.1"/>
    <property type="molecule type" value="Genomic_DNA"/>
</dbReference>
<accession>A0A2K9NFY3</accession>
<name>A0A2K9NFY3_9PROT</name>
<keyword evidence="2" id="KW-1185">Reference proteome</keyword>
<evidence type="ECO:0000313" key="1">
    <source>
        <dbReference type="EMBL" id="AUN31988.1"/>
    </source>
</evidence>
<reference evidence="1 2" key="1">
    <citation type="submission" date="2017-12" db="EMBL/GenBank/DDBJ databases">
        <title>Genomes of bacteria within cyanobacterial aggregates.</title>
        <authorList>
            <person name="Cai H."/>
        </authorList>
    </citation>
    <scope>NUCLEOTIDE SEQUENCE [LARGE SCALE GENOMIC DNA]</scope>
    <source>
        <strain evidence="1 2">TH16</strain>
    </source>
</reference>
<dbReference type="Pfam" id="PF00467">
    <property type="entry name" value="KOW"/>
    <property type="match status" value="1"/>
</dbReference>
<dbReference type="InterPro" id="IPR008991">
    <property type="entry name" value="Translation_prot_SH3-like_sf"/>
</dbReference>
<dbReference type="Proteomes" id="UP000234752">
    <property type="component" value="Chromosome eg_2"/>
</dbReference>
<dbReference type="SUPFAM" id="SSF50104">
    <property type="entry name" value="Translation proteins SH3-like domain"/>
    <property type="match status" value="1"/>
</dbReference>
<gene>
    <name evidence="1" type="ORF">C0V82_16290</name>
</gene>